<dbReference type="RefSeq" id="WP_038659113.1">
    <property type="nucleotide sequence ID" value="NZ_CP009571.1"/>
</dbReference>
<evidence type="ECO:0000313" key="1">
    <source>
        <dbReference type="EMBL" id="AIT05461.1"/>
    </source>
</evidence>
<dbReference type="HOGENOM" id="CLU_2920444_0_0_5"/>
<dbReference type="EMBL" id="CP009571">
    <property type="protein sequence ID" value="AIT05461.1"/>
    <property type="molecule type" value="Genomic_DNA"/>
</dbReference>
<reference evidence="1 2" key="1">
    <citation type="submission" date="2014-09" db="EMBL/GenBank/DDBJ databases">
        <title>Using Illumina technology Improving SMRT sequencing Genome Assembly by RASTools.</title>
        <authorList>
            <person name="Zhou Y."/>
            <person name="Ma T."/>
            <person name="Liu T."/>
        </authorList>
    </citation>
    <scope>NUCLEOTIDE SEQUENCE [LARGE SCALE GENOMIC DNA]</scope>
    <source>
        <strain evidence="1 2">ATCC 55669</strain>
    </source>
</reference>
<name>A0A097ED19_9SPHN</name>
<proteinExistence type="predicted"/>
<gene>
    <name evidence="1" type="ORF">MC45_02525</name>
</gene>
<sequence length="61" mass="6366">MTEDAATHRLGEALNHLHAFAATFDAGAYVDEASALTAADLHLILDTLEQVHGIVKAAPGL</sequence>
<dbReference type="Proteomes" id="UP000033200">
    <property type="component" value="Chromosome"/>
</dbReference>
<dbReference type="AlphaFoldDB" id="A0A097ED19"/>
<dbReference type="KEGG" id="stax:MC45_02525"/>
<protein>
    <submittedName>
        <fullName evidence="1">Uncharacterized protein</fullName>
    </submittedName>
</protein>
<organism evidence="1 2">
    <name type="scientific">Sphingomonas taxi</name>
    <dbReference type="NCBI Taxonomy" id="1549858"/>
    <lineage>
        <taxon>Bacteria</taxon>
        <taxon>Pseudomonadati</taxon>
        <taxon>Pseudomonadota</taxon>
        <taxon>Alphaproteobacteria</taxon>
        <taxon>Sphingomonadales</taxon>
        <taxon>Sphingomonadaceae</taxon>
        <taxon>Sphingomonas</taxon>
    </lineage>
</organism>
<dbReference type="eggNOG" id="ENOG5031AUP">
    <property type="taxonomic scope" value="Bacteria"/>
</dbReference>
<keyword evidence="2" id="KW-1185">Reference proteome</keyword>
<evidence type="ECO:0000313" key="2">
    <source>
        <dbReference type="Proteomes" id="UP000033200"/>
    </source>
</evidence>
<accession>A0A097ED19</accession>